<evidence type="ECO:0000256" key="5">
    <source>
        <dbReference type="ARBA" id="ARBA00023136"/>
    </source>
</evidence>
<dbReference type="PANTHER" id="PTHR46571:SF1">
    <property type="entry name" value="SORTING NEXIN-8"/>
    <property type="match status" value="1"/>
</dbReference>
<name>A0A1B6MBK3_9HEMI</name>
<keyword evidence="3" id="KW-0813">Transport</keyword>
<keyword evidence="4" id="KW-0653">Protein transport</keyword>
<evidence type="ECO:0000313" key="7">
    <source>
        <dbReference type="EMBL" id="JAT33297.1"/>
    </source>
</evidence>
<gene>
    <name evidence="7" type="ORF">g.29005</name>
</gene>
<dbReference type="AlphaFoldDB" id="A0A1B6MBK3"/>
<dbReference type="GO" id="GO:0035091">
    <property type="term" value="F:phosphatidylinositol binding"/>
    <property type="evidence" value="ECO:0007669"/>
    <property type="project" value="InterPro"/>
</dbReference>
<dbReference type="PROSITE" id="PS50195">
    <property type="entry name" value="PX"/>
    <property type="match status" value="1"/>
</dbReference>
<reference evidence="7" key="1">
    <citation type="submission" date="2015-11" db="EMBL/GenBank/DDBJ databases">
        <title>De novo transcriptome assembly of four potential Pierce s Disease insect vectors from Arizona vineyards.</title>
        <authorList>
            <person name="Tassone E.E."/>
        </authorList>
    </citation>
    <scope>NUCLEOTIDE SEQUENCE</scope>
</reference>
<evidence type="ECO:0000256" key="4">
    <source>
        <dbReference type="ARBA" id="ARBA00022927"/>
    </source>
</evidence>
<dbReference type="GO" id="GO:0034498">
    <property type="term" value="P:early endosome to Golgi transport"/>
    <property type="evidence" value="ECO:0007669"/>
    <property type="project" value="TreeGrafter"/>
</dbReference>
<evidence type="ECO:0000259" key="6">
    <source>
        <dbReference type="PROSITE" id="PS50195"/>
    </source>
</evidence>
<dbReference type="InterPro" id="IPR035704">
    <property type="entry name" value="SNX8/Mvp1_PX"/>
</dbReference>
<dbReference type="GO" id="GO:0005829">
    <property type="term" value="C:cytosol"/>
    <property type="evidence" value="ECO:0007669"/>
    <property type="project" value="GOC"/>
</dbReference>
<dbReference type="PANTHER" id="PTHR46571">
    <property type="entry name" value="SORTING NEXIN-8"/>
    <property type="match status" value="1"/>
</dbReference>
<dbReference type="InterPro" id="IPR028662">
    <property type="entry name" value="SNX8/Mvp1"/>
</dbReference>
<comment type="subcellular location">
    <subcellularLocation>
        <location evidence="1">Membrane</location>
        <topology evidence="1">Peripheral membrane protein</topology>
        <orientation evidence="1">Cytoplasmic side</orientation>
    </subcellularLocation>
</comment>
<organism evidence="7">
    <name type="scientific">Graphocephala atropunctata</name>
    <dbReference type="NCBI Taxonomy" id="36148"/>
    <lineage>
        <taxon>Eukaryota</taxon>
        <taxon>Metazoa</taxon>
        <taxon>Ecdysozoa</taxon>
        <taxon>Arthropoda</taxon>
        <taxon>Hexapoda</taxon>
        <taxon>Insecta</taxon>
        <taxon>Pterygota</taxon>
        <taxon>Neoptera</taxon>
        <taxon>Paraneoptera</taxon>
        <taxon>Hemiptera</taxon>
        <taxon>Auchenorrhyncha</taxon>
        <taxon>Membracoidea</taxon>
        <taxon>Cicadellidae</taxon>
        <taxon>Cicadellinae</taxon>
        <taxon>Cicadellini</taxon>
        <taxon>Graphocephala</taxon>
    </lineage>
</organism>
<feature type="domain" description="PX" evidence="6">
    <location>
        <begin position="114"/>
        <end position="233"/>
    </location>
</feature>
<evidence type="ECO:0000256" key="3">
    <source>
        <dbReference type="ARBA" id="ARBA00022448"/>
    </source>
</evidence>
<sequence length="501" mass="55995">MPIRVSFGLVPAQYREVEKEINSLVSPEFSKKDILRSIIKKSKLRDEKLEQLWELLQLADDDVSSDQLFAALALVGWAQQGRELSAELFDNQASGLPTVYLGTSSHLRYCDLVRTDNIEVEVVPEKKGLFMKHVEYLISSKRFDSTVNRRYNDFVALYDVLLNRFPYRLIPKLPPKRMIVGASASLLLGAGEGQFIEDRRRGLQRWLALVARHPTIGTDPTLHYFLTAPVDDLQYKIREVFRRVPDEFATSEFAVAKDLVPADCTSEFATSREQIRVILQGVTRIKLIAENFAARSHAYADDMGELASQLNKLAAEPGGSSAWATGGNNTWLNMKKGFNLISKELTTMSARASSLALCEESEVCERLNVLVDVLAGHKELCERVEKGVASDHQKALAKMLALKRRQMQGVLRGSDAESVEALEQRMLTQESVIASVELRAAFSLHCVHMETQLVHAHLEVLAGVLNTLVSVQANEHTQLAEIWRSINPTVAKCLPDDGKTP</sequence>
<dbReference type="CDD" id="cd06866">
    <property type="entry name" value="PX_SNX8_Mvp1p_like"/>
    <property type="match status" value="1"/>
</dbReference>
<accession>A0A1B6MBK3</accession>
<dbReference type="SUPFAM" id="SSF64268">
    <property type="entry name" value="PX domain"/>
    <property type="match status" value="1"/>
</dbReference>
<dbReference type="Gene3D" id="1.10.238.10">
    <property type="entry name" value="EF-hand"/>
    <property type="match status" value="1"/>
</dbReference>
<dbReference type="EMBL" id="GEBQ01006680">
    <property type="protein sequence ID" value="JAT33297.1"/>
    <property type="molecule type" value="Transcribed_RNA"/>
</dbReference>
<dbReference type="GO" id="GO:0006886">
    <property type="term" value="P:intracellular protein transport"/>
    <property type="evidence" value="ECO:0007669"/>
    <property type="project" value="TreeGrafter"/>
</dbReference>
<dbReference type="SMART" id="SM00312">
    <property type="entry name" value="PX"/>
    <property type="match status" value="1"/>
</dbReference>
<proteinExistence type="inferred from homology"/>
<evidence type="ECO:0000256" key="2">
    <source>
        <dbReference type="ARBA" id="ARBA00010883"/>
    </source>
</evidence>
<comment type="similarity">
    <text evidence="2">Belongs to the sorting nexin family.</text>
</comment>
<dbReference type="InterPro" id="IPR045734">
    <property type="entry name" value="Snx8_BAR_dom"/>
</dbReference>
<dbReference type="Gene3D" id="3.30.1520.10">
    <property type="entry name" value="Phox-like domain"/>
    <property type="match status" value="1"/>
</dbReference>
<dbReference type="Pfam" id="PF00787">
    <property type="entry name" value="PX"/>
    <property type="match status" value="1"/>
</dbReference>
<dbReference type="InterPro" id="IPR001683">
    <property type="entry name" value="PX_dom"/>
</dbReference>
<dbReference type="Pfam" id="PF19566">
    <property type="entry name" value="Snx8_BAR_dom"/>
    <property type="match status" value="1"/>
</dbReference>
<dbReference type="InterPro" id="IPR036871">
    <property type="entry name" value="PX_dom_sf"/>
</dbReference>
<keyword evidence="5" id="KW-0472">Membrane</keyword>
<dbReference type="GO" id="GO:0031901">
    <property type="term" value="C:early endosome membrane"/>
    <property type="evidence" value="ECO:0007669"/>
    <property type="project" value="TreeGrafter"/>
</dbReference>
<protein>
    <recommendedName>
        <fullName evidence="6">PX domain-containing protein</fullName>
    </recommendedName>
</protein>
<evidence type="ECO:0000256" key="1">
    <source>
        <dbReference type="ARBA" id="ARBA00004287"/>
    </source>
</evidence>
<dbReference type="CDD" id="cd07597">
    <property type="entry name" value="BAR_SNX8"/>
    <property type="match status" value="1"/>
</dbReference>